<organism evidence="2 3">
    <name type="scientific">Lucifera butyrica</name>
    <dbReference type="NCBI Taxonomy" id="1351585"/>
    <lineage>
        <taxon>Bacteria</taxon>
        <taxon>Bacillati</taxon>
        <taxon>Bacillota</taxon>
        <taxon>Negativicutes</taxon>
        <taxon>Veillonellales</taxon>
        <taxon>Veillonellaceae</taxon>
        <taxon>Lucifera</taxon>
    </lineage>
</organism>
<accession>A0A498R807</accession>
<keyword evidence="3" id="KW-1185">Reference proteome</keyword>
<dbReference type="RefSeq" id="WP_122628250.1">
    <property type="nucleotide sequence ID" value="NZ_UPPP01000072.1"/>
</dbReference>
<dbReference type="AlphaFoldDB" id="A0A498R807"/>
<dbReference type="OrthoDB" id="1683386at2"/>
<reference evidence="2 3" key="1">
    <citation type="submission" date="2018-06" db="EMBL/GenBank/DDBJ databases">
        <authorList>
            <person name="Strepis N."/>
        </authorList>
    </citation>
    <scope>NUCLEOTIDE SEQUENCE [LARGE SCALE GENOMIC DNA]</scope>
    <source>
        <strain evidence="2">LUCI</strain>
    </source>
</reference>
<dbReference type="Proteomes" id="UP000277811">
    <property type="component" value="Unassembled WGS sequence"/>
</dbReference>
<dbReference type="EMBL" id="UPPP01000072">
    <property type="protein sequence ID" value="VBB07319.1"/>
    <property type="molecule type" value="Genomic_DNA"/>
</dbReference>
<sequence length="126" mass="15428">MKSIVKKTIIYSMIGMIEMGFGASAVFASPVYSYNGPQQIVQLDDRHDRDNDRWREQRRHEEERRREHDERLRRENERHEREMQRRRHESEREWHERQERERQRHDETLHEIAALLIGIAIGSANK</sequence>
<evidence type="ECO:0000313" key="3">
    <source>
        <dbReference type="Proteomes" id="UP000277811"/>
    </source>
</evidence>
<gene>
    <name evidence="2" type="ORF">LUCI_2563</name>
</gene>
<evidence type="ECO:0000256" key="1">
    <source>
        <dbReference type="SAM" id="MobiDB-lite"/>
    </source>
</evidence>
<protein>
    <submittedName>
        <fullName evidence="2">Uncharacterized protein</fullName>
    </submittedName>
</protein>
<evidence type="ECO:0000313" key="2">
    <source>
        <dbReference type="EMBL" id="VBB07319.1"/>
    </source>
</evidence>
<proteinExistence type="predicted"/>
<name>A0A498R807_9FIRM</name>
<feature type="region of interest" description="Disordered" evidence="1">
    <location>
        <begin position="42"/>
        <end position="107"/>
    </location>
</feature>
<feature type="compositionally biased region" description="Basic and acidic residues" evidence="1">
    <location>
        <begin position="43"/>
        <end position="107"/>
    </location>
</feature>